<protein>
    <submittedName>
        <fullName evidence="2">Glycosyltransferase family 2 protein</fullName>
    </submittedName>
</protein>
<evidence type="ECO:0000259" key="1">
    <source>
        <dbReference type="Pfam" id="PF00535"/>
    </source>
</evidence>
<reference evidence="2 3" key="1">
    <citation type="submission" date="2020-08" db="EMBL/GenBank/DDBJ databases">
        <title>Bridging the membrane lipid divide: bacteria of the FCB group superphylum have the potential to synthesize archaeal ether lipids.</title>
        <authorList>
            <person name="Villanueva L."/>
            <person name="Von Meijenfeldt F.A.B."/>
            <person name="Westbye A.B."/>
            <person name="Yadav S."/>
            <person name="Hopmans E.C."/>
            <person name="Dutilh B.E."/>
            <person name="Sinninghe Damste J.S."/>
        </authorList>
    </citation>
    <scope>NUCLEOTIDE SEQUENCE [LARGE SCALE GENOMIC DNA]</scope>
    <source>
        <strain evidence="2">NIOZ-UU17</strain>
    </source>
</reference>
<dbReference type="Gene3D" id="3.90.550.10">
    <property type="entry name" value="Spore Coat Polysaccharide Biosynthesis Protein SpsA, Chain A"/>
    <property type="match status" value="1"/>
</dbReference>
<dbReference type="PANTHER" id="PTHR43685">
    <property type="entry name" value="GLYCOSYLTRANSFERASE"/>
    <property type="match status" value="1"/>
</dbReference>
<dbReference type="InterPro" id="IPR050834">
    <property type="entry name" value="Glycosyltransf_2"/>
</dbReference>
<feature type="domain" description="Glycosyltransferase 2-like" evidence="1">
    <location>
        <begin position="6"/>
        <end position="136"/>
    </location>
</feature>
<sequence length="310" mass="35838">MPKTLIAIPVYNAEEFIARTLLSCLNQTLKSEILVVDNCSTDTSREIVEKFQEQYNNINLVVNDRNLGRVGNWNRCLDLFDESPYEYIKFVFTGDELLPECVEKVENVFNSNSNLSVVAWPYLYKDTKGRTSVARILNYSCRLSREDLIKTWFFPSNFAGAIICHTYSKKAIQQSRFNDLVLGAATFCDEVIIRGDSYHLNEVLSIYNLDGHSSHNKMFSYLYVLERSFTKAVCLEKNKEWIGRATYQKIRTDILLEAFLNSLKHSDVSTFLRLPFKIFTILAVFIKRAVGDLAWIIKKNWVVIKESIDN</sequence>
<comment type="caution">
    <text evidence="2">The sequence shown here is derived from an EMBL/GenBank/DDBJ whole genome shotgun (WGS) entry which is preliminary data.</text>
</comment>
<dbReference type="SUPFAM" id="SSF53448">
    <property type="entry name" value="Nucleotide-diphospho-sugar transferases"/>
    <property type="match status" value="1"/>
</dbReference>
<organism evidence="2 3">
    <name type="scientific">Candidatus Desulfatibia vada</name>
    <dbReference type="NCBI Taxonomy" id="2841696"/>
    <lineage>
        <taxon>Bacteria</taxon>
        <taxon>Pseudomonadati</taxon>
        <taxon>Thermodesulfobacteriota</taxon>
        <taxon>Desulfobacteria</taxon>
        <taxon>Desulfobacterales</taxon>
        <taxon>Desulfobacterales incertae sedis</taxon>
        <taxon>Candidatus Desulfatibia</taxon>
    </lineage>
</organism>
<dbReference type="InterPro" id="IPR001173">
    <property type="entry name" value="Glyco_trans_2-like"/>
</dbReference>
<dbReference type="Proteomes" id="UP000605201">
    <property type="component" value="Unassembled WGS sequence"/>
</dbReference>
<dbReference type="InterPro" id="IPR029044">
    <property type="entry name" value="Nucleotide-diphossugar_trans"/>
</dbReference>
<gene>
    <name evidence="2" type="ORF">H8D96_13525</name>
</gene>
<accession>A0A8J6P0B0</accession>
<dbReference type="PANTHER" id="PTHR43685:SF11">
    <property type="entry name" value="GLYCOSYLTRANSFERASE TAGX-RELATED"/>
    <property type="match status" value="1"/>
</dbReference>
<name>A0A8J6P0B0_9BACT</name>
<evidence type="ECO:0000313" key="2">
    <source>
        <dbReference type="EMBL" id="MBC8432925.1"/>
    </source>
</evidence>
<dbReference type="AlphaFoldDB" id="A0A8J6P0B0"/>
<dbReference type="Pfam" id="PF00535">
    <property type="entry name" value="Glycos_transf_2"/>
    <property type="match status" value="1"/>
</dbReference>
<proteinExistence type="predicted"/>
<evidence type="ECO:0000313" key="3">
    <source>
        <dbReference type="Proteomes" id="UP000605201"/>
    </source>
</evidence>
<dbReference type="CDD" id="cd00761">
    <property type="entry name" value="Glyco_tranf_GTA_type"/>
    <property type="match status" value="1"/>
</dbReference>
<dbReference type="EMBL" id="JACNIG010000254">
    <property type="protein sequence ID" value="MBC8432925.1"/>
    <property type="molecule type" value="Genomic_DNA"/>
</dbReference>